<evidence type="ECO:0000259" key="3">
    <source>
        <dbReference type="Pfam" id="PF13439"/>
    </source>
</evidence>
<accession>A0A2U8W739</accession>
<keyword evidence="5" id="KW-1185">Reference proteome</keyword>
<dbReference type="CDD" id="cd03809">
    <property type="entry name" value="GT4_MtfB-like"/>
    <property type="match status" value="1"/>
</dbReference>
<dbReference type="EMBL" id="CP029550">
    <property type="protein sequence ID" value="AWN41418.1"/>
    <property type="molecule type" value="Genomic_DNA"/>
</dbReference>
<proteinExistence type="predicted"/>
<dbReference type="AlphaFoldDB" id="A0A2U8W739"/>
<organism evidence="4 5">
    <name type="scientific">Methylobacterium durans</name>
    <dbReference type="NCBI Taxonomy" id="2202825"/>
    <lineage>
        <taxon>Bacteria</taxon>
        <taxon>Pseudomonadati</taxon>
        <taxon>Pseudomonadota</taxon>
        <taxon>Alphaproteobacteria</taxon>
        <taxon>Hyphomicrobiales</taxon>
        <taxon>Methylobacteriaceae</taxon>
        <taxon>Methylobacterium</taxon>
    </lineage>
</organism>
<dbReference type="KEGG" id="mets:DK389_13955"/>
<dbReference type="InterPro" id="IPR001296">
    <property type="entry name" value="Glyco_trans_1"/>
</dbReference>
<dbReference type="Gene3D" id="3.40.50.2000">
    <property type="entry name" value="Glycogen Phosphorylase B"/>
    <property type="match status" value="2"/>
</dbReference>
<evidence type="ECO:0000313" key="5">
    <source>
        <dbReference type="Proteomes" id="UP000245926"/>
    </source>
</evidence>
<dbReference type="SUPFAM" id="SSF53756">
    <property type="entry name" value="UDP-Glycosyltransferase/glycogen phosphorylase"/>
    <property type="match status" value="1"/>
</dbReference>
<dbReference type="PANTHER" id="PTHR46401:SF2">
    <property type="entry name" value="GLYCOSYLTRANSFERASE WBBK-RELATED"/>
    <property type="match status" value="1"/>
</dbReference>
<dbReference type="GO" id="GO:0016757">
    <property type="term" value="F:glycosyltransferase activity"/>
    <property type="evidence" value="ECO:0007669"/>
    <property type="project" value="InterPro"/>
</dbReference>
<evidence type="ECO:0000313" key="4">
    <source>
        <dbReference type="EMBL" id="AWN41418.1"/>
    </source>
</evidence>
<gene>
    <name evidence="4" type="ORF">DK389_13955</name>
</gene>
<dbReference type="InterPro" id="IPR028098">
    <property type="entry name" value="Glyco_trans_4-like_N"/>
</dbReference>
<evidence type="ECO:0000259" key="2">
    <source>
        <dbReference type="Pfam" id="PF00534"/>
    </source>
</evidence>
<evidence type="ECO:0000256" key="1">
    <source>
        <dbReference type="ARBA" id="ARBA00022679"/>
    </source>
</evidence>
<name>A0A2U8W739_9HYPH</name>
<keyword evidence="1 4" id="KW-0808">Transferase</keyword>
<reference evidence="5" key="1">
    <citation type="submission" date="2018-05" db="EMBL/GenBank/DDBJ databases">
        <title>Complete Genome Sequence of Methylobacterium sp. 17SD2-17.</title>
        <authorList>
            <person name="Srinivasan S."/>
        </authorList>
    </citation>
    <scope>NUCLEOTIDE SEQUENCE [LARGE SCALE GENOMIC DNA]</scope>
    <source>
        <strain evidence="5">17SD2-17</strain>
    </source>
</reference>
<dbReference type="Proteomes" id="UP000245926">
    <property type="component" value="Chromosome"/>
</dbReference>
<sequence length="365" mass="39134">MPKIVINGRFGTRALTGVDRVAQELSVALDRLVIEGALPGLDIEVVAPPGNLRHLGLSAIPVRQTGRLTGHAWEQLELPRACRGAWLLNLCNTAPLTVRDALVMLHDAQIYQTPDSYSRAFRAAYRVLLPAAARRCRAVTTVSDFSRRELERFSVVPQGKAVVVPNGGDHIDRIEADPTTLDRHGLSPDSYLLAIGSLSPHKNLATILEAQARQTGPLRRLVIAGGANPRIFAAHGLPACPAAQFIGRVSDAELKALYAGAAALLFPSHFEGFGLPPLEAMRSGSPVIASTAAAVREVCGEAVVYADPARADEWVTRIEDIGRDAGLRARLREAGRAQAARFTWRHSALALIAAIEASGYALHSC</sequence>
<dbReference type="OrthoDB" id="9801609at2"/>
<protein>
    <submittedName>
        <fullName evidence="4">Glycosyltransferase family 1 protein</fullName>
    </submittedName>
</protein>
<dbReference type="Pfam" id="PF13439">
    <property type="entry name" value="Glyco_transf_4"/>
    <property type="match status" value="1"/>
</dbReference>
<feature type="domain" description="Glycosyl transferase family 1" evidence="2">
    <location>
        <begin position="189"/>
        <end position="337"/>
    </location>
</feature>
<dbReference type="GO" id="GO:0009103">
    <property type="term" value="P:lipopolysaccharide biosynthetic process"/>
    <property type="evidence" value="ECO:0007669"/>
    <property type="project" value="TreeGrafter"/>
</dbReference>
<dbReference type="Pfam" id="PF00534">
    <property type="entry name" value="Glycos_transf_1"/>
    <property type="match status" value="1"/>
</dbReference>
<dbReference type="PANTHER" id="PTHR46401">
    <property type="entry name" value="GLYCOSYLTRANSFERASE WBBK-RELATED"/>
    <property type="match status" value="1"/>
</dbReference>
<dbReference type="RefSeq" id="WP_109890417.1">
    <property type="nucleotide sequence ID" value="NZ_CP029550.1"/>
</dbReference>
<feature type="domain" description="Glycosyltransferase subfamily 4-like N-terminal" evidence="3">
    <location>
        <begin position="106"/>
        <end position="169"/>
    </location>
</feature>